<dbReference type="PROSITE" id="PS50003">
    <property type="entry name" value="PH_DOMAIN"/>
    <property type="match status" value="1"/>
</dbReference>
<evidence type="ECO:0008006" key="7">
    <source>
        <dbReference type="Google" id="ProtNLM"/>
    </source>
</evidence>
<feature type="domain" description="PI3K/PI4K catalytic" evidence="4">
    <location>
        <begin position="497"/>
        <end position="768"/>
    </location>
</feature>
<dbReference type="InterPro" id="IPR011009">
    <property type="entry name" value="Kinase-like_dom_sf"/>
</dbReference>
<keyword evidence="6" id="KW-1185">Reference proteome</keyword>
<dbReference type="PANTHER" id="PTHR10048:SF22">
    <property type="entry name" value="PHOSPHATIDYLINOSITOL 4-KINASE BETA"/>
    <property type="match status" value="1"/>
</dbReference>
<dbReference type="SUPFAM" id="SSF50729">
    <property type="entry name" value="PH domain-like"/>
    <property type="match status" value="1"/>
</dbReference>
<dbReference type="SUPFAM" id="SSF56112">
    <property type="entry name" value="Protein kinase-like (PK-like)"/>
    <property type="match status" value="1"/>
</dbReference>
<gene>
    <name evidence="5" type="ORF">AB1Y20_019225</name>
</gene>
<dbReference type="Pfam" id="PF00454">
    <property type="entry name" value="PI3_PI4_kinase"/>
    <property type="match status" value="1"/>
</dbReference>
<evidence type="ECO:0000256" key="2">
    <source>
        <dbReference type="ARBA" id="ARBA00022777"/>
    </source>
</evidence>
<comment type="caution">
    <text evidence="5">The sequence shown here is derived from an EMBL/GenBank/DDBJ whole genome shotgun (WGS) entry which is preliminary data.</text>
</comment>
<evidence type="ECO:0000256" key="1">
    <source>
        <dbReference type="ARBA" id="ARBA00022679"/>
    </source>
</evidence>
<evidence type="ECO:0000259" key="3">
    <source>
        <dbReference type="PROSITE" id="PS50003"/>
    </source>
</evidence>
<evidence type="ECO:0000313" key="6">
    <source>
        <dbReference type="Proteomes" id="UP001515480"/>
    </source>
</evidence>
<dbReference type="InterPro" id="IPR011993">
    <property type="entry name" value="PH-like_dom_sf"/>
</dbReference>
<dbReference type="Proteomes" id="UP001515480">
    <property type="component" value="Unassembled WGS sequence"/>
</dbReference>
<organism evidence="5 6">
    <name type="scientific">Prymnesium parvum</name>
    <name type="common">Toxic golden alga</name>
    <dbReference type="NCBI Taxonomy" id="97485"/>
    <lineage>
        <taxon>Eukaryota</taxon>
        <taxon>Haptista</taxon>
        <taxon>Haptophyta</taxon>
        <taxon>Prymnesiophyceae</taxon>
        <taxon>Prymnesiales</taxon>
        <taxon>Prymnesiaceae</taxon>
        <taxon>Prymnesium</taxon>
    </lineage>
</organism>
<dbReference type="PROSITE" id="PS00916">
    <property type="entry name" value="PI3_4_KINASE_2"/>
    <property type="match status" value="1"/>
</dbReference>
<dbReference type="Pfam" id="PF00169">
    <property type="entry name" value="PH"/>
    <property type="match status" value="1"/>
</dbReference>
<feature type="domain" description="PH" evidence="3">
    <location>
        <begin position="180"/>
        <end position="283"/>
    </location>
</feature>
<dbReference type="SMART" id="SM00233">
    <property type="entry name" value="PH"/>
    <property type="match status" value="1"/>
</dbReference>
<accession>A0AB34JR45</accession>
<keyword evidence="2" id="KW-0418">Kinase</keyword>
<dbReference type="GO" id="GO:0016020">
    <property type="term" value="C:membrane"/>
    <property type="evidence" value="ECO:0007669"/>
    <property type="project" value="TreeGrafter"/>
</dbReference>
<protein>
    <recommendedName>
        <fullName evidence="7">Phosphatidylinositol 3-kinase</fullName>
    </recommendedName>
</protein>
<dbReference type="AlphaFoldDB" id="A0AB34JR45"/>
<dbReference type="InterPro" id="IPR015433">
    <property type="entry name" value="PI3/4_kinase"/>
</dbReference>
<dbReference type="PANTHER" id="PTHR10048">
    <property type="entry name" value="PHOSPHATIDYLINOSITOL KINASE"/>
    <property type="match status" value="1"/>
</dbReference>
<dbReference type="GO" id="GO:0004430">
    <property type="term" value="F:1-phosphatidylinositol 4-kinase activity"/>
    <property type="evidence" value="ECO:0007669"/>
    <property type="project" value="TreeGrafter"/>
</dbReference>
<name>A0AB34JR45_PRYPA</name>
<dbReference type="Gene3D" id="3.30.1010.10">
    <property type="entry name" value="Phosphatidylinositol 3-kinase Catalytic Subunit, Chain A, domain 4"/>
    <property type="match status" value="1"/>
</dbReference>
<dbReference type="Gene3D" id="1.10.1070.11">
    <property type="entry name" value="Phosphatidylinositol 3-/4-kinase, catalytic domain"/>
    <property type="match status" value="1"/>
</dbReference>
<dbReference type="InterPro" id="IPR018936">
    <property type="entry name" value="PI3/4_kinase_CS"/>
</dbReference>
<evidence type="ECO:0000259" key="4">
    <source>
        <dbReference type="PROSITE" id="PS50290"/>
    </source>
</evidence>
<proteinExistence type="predicted"/>
<evidence type="ECO:0000313" key="5">
    <source>
        <dbReference type="EMBL" id="KAL1524325.1"/>
    </source>
</evidence>
<keyword evidence="1" id="KW-0808">Transferase</keyword>
<dbReference type="GO" id="GO:0005737">
    <property type="term" value="C:cytoplasm"/>
    <property type="evidence" value="ECO:0007669"/>
    <property type="project" value="TreeGrafter"/>
</dbReference>
<dbReference type="Gene3D" id="2.30.29.30">
    <property type="entry name" value="Pleckstrin-homology domain (PH domain)/Phosphotyrosine-binding domain (PTB)"/>
    <property type="match status" value="1"/>
</dbReference>
<dbReference type="GO" id="GO:0048015">
    <property type="term" value="P:phosphatidylinositol-mediated signaling"/>
    <property type="evidence" value="ECO:0007669"/>
    <property type="project" value="TreeGrafter"/>
</dbReference>
<dbReference type="PROSITE" id="PS00915">
    <property type="entry name" value="PI3_4_KINASE_1"/>
    <property type="match status" value="1"/>
</dbReference>
<dbReference type="InterPro" id="IPR001849">
    <property type="entry name" value="PH_domain"/>
</dbReference>
<dbReference type="GO" id="GO:0046854">
    <property type="term" value="P:phosphatidylinositol phosphate biosynthetic process"/>
    <property type="evidence" value="ECO:0007669"/>
    <property type="project" value="InterPro"/>
</dbReference>
<dbReference type="EMBL" id="JBGBPQ010000005">
    <property type="protein sequence ID" value="KAL1524325.1"/>
    <property type="molecule type" value="Genomic_DNA"/>
</dbReference>
<sequence length="784" mass="87699">MFCGCGASHEIGADAKSGAHDENTIEGLLLLLWAERKNAGSIATFCEKLFAIAPREMDQVELYLPQFAHIVANLADDLAAPDVQALERFLLSLSQLSIHIALQLFWMFYALLQENRPKRKGNHAMYQRCARLLLQLEQCVVYGAYTTTNALSEGADTLMNECVQVATEAQSSAALKSNGQIIYSGWLLKKGSGKTSSTRKWNKRFFQVKNRMLYYYLNQEQAAQDIPRGSLSLSDATVATPTHNSYPWYFKVQCNQSGLVLALQAQNGADMALWVRVLSASTALPAPPGVAVKDQMEFIKSLPEYSSESDKARESTRVDLSVKMAVYFGSRKIDDPTEAVKQLSDTAERFVSPRGVAVDLEDRPVSAHVYEMFNAQRDLIRGLTNLADDLRLLPPEDREAAMHKGLAQIQIRPTTYYPLGKSTSEMLRVLRFADHEGVVFSTKARCPLMLFLEVEKTSHSILDALKHATPRANAVLDTVNSTTCGSSELDSSSRKREAWPDKQARLKAKSEFGSNPRWSLSSMIVKSNDDLRQEVFIMQIISFFKRIFPSDVTWLNCYEIQATGPDTGLIETITSAQDIDNLKKTPGYTSLRQLFITRYGPPSGDKFKVAQDNFVKSLAAYSVVMWILMLRDRHNGNLMLDSEGHYFHIDFGFVLGHSTGKQIGGLVECSPFKLTAEYVELMDGVGSPVYAKFCDSCIKAMVASRTHGETICTMIEIVGTRSVFPCFGVFSLKHVVKKLRERLFMHLEVSEVDAAFRKKIALTSGHWGSRWYDKFQNLQRGIAV</sequence>
<dbReference type="SMART" id="SM00146">
    <property type="entry name" value="PI3Kc"/>
    <property type="match status" value="1"/>
</dbReference>
<dbReference type="PROSITE" id="PS50290">
    <property type="entry name" value="PI3_4_KINASE_3"/>
    <property type="match status" value="1"/>
</dbReference>
<dbReference type="InterPro" id="IPR000403">
    <property type="entry name" value="PI3/4_kinase_cat_dom"/>
</dbReference>
<reference evidence="5 6" key="1">
    <citation type="journal article" date="2024" name="Science">
        <title>Giant polyketide synthase enzymes in the biosynthesis of giant marine polyether toxins.</title>
        <authorList>
            <person name="Fallon T.R."/>
            <person name="Shende V.V."/>
            <person name="Wierzbicki I.H."/>
            <person name="Pendleton A.L."/>
            <person name="Watervoot N.F."/>
            <person name="Auber R.P."/>
            <person name="Gonzalez D.J."/>
            <person name="Wisecaver J.H."/>
            <person name="Moore B.S."/>
        </authorList>
    </citation>
    <scope>NUCLEOTIDE SEQUENCE [LARGE SCALE GENOMIC DNA]</scope>
    <source>
        <strain evidence="5 6">12B1</strain>
    </source>
</reference>
<dbReference type="InterPro" id="IPR036940">
    <property type="entry name" value="PI3/4_kinase_cat_sf"/>
</dbReference>